<feature type="domain" description="Reverse transcriptase" evidence="2">
    <location>
        <begin position="20"/>
        <end position="199"/>
    </location>
</feature>
<dbReference type="InterPro" id="IPR000477">
    <property type="entry name" value="RT_dom"/>
</dbReference>
<comment type="caution">
    <text evidence="3">The sequence shown here is derived from an EMBL/GenBank/DDBJ whole genome shotgun (WGS) entry which is preliminary data.</text>
</comment>
<dbReference type="GO" id="GO:0003824">
    <property type="term" value="F:catalytic activity"/>
    <property type="evidence" value="ECO:0007669"/>
    <property type="project" value="UniProtKB-KW"/>
</dbReference>
<name>A0AAW2VDS4_9LAMI</name>
<dbReference type="EMBL" id="JACGWN010000010">
    <property type="protein sequence ID" value="KAL0427416.1"/>
    <property type="molecule type" value="Genomic_DNA"/>
</dbReference>
<proteinExistence type="predicted"/>
<dbReference type="CDD" id="cd01647">
    <property type="entry name" value="RT_LTR"/>
    <property type="match status" value="1"/>
</dbReference>
<protein>
    <submittedName>
        <fullName evidence="3">Retrovirus-related Pol polyprotein from transposon opus</fullName>
    </submittedName>
</protein>
<gene>
    <name evidence="3" type="ORF">Slati_2916400</name>
</gene>
<dbReference type="PANTHER" id="PTHR37984:SF5">
    <property type="entry name" value="PROTEIN NYNRIN-LIKE"/>
    <property type="match status" value="1"/>
</dbReference>
<dbReference type="Gene3D" id="3.10.10.10">
    <property type="entry name" value="HIV Type 1 Reverse Transcriptase, subunit A, domain 1"/>
    <property type="match status" value="1"/>
</dbReference>
<accession>A0AAW2VDS4</accession>
<dbReference type="PANTHER" id="PTHR37984">
    <property type="entry name" value="PROTEIN CBG26694"/>
    <property type="match status" value="1"/>
</dbReference>
<dbReference type="Gene3D" id="3.30.70.270">
    <property type="match status" value="2"/>
</dbReference>
<dbReference type="PROSITE" id="PS50878">
    <property type="entry name" value="RT_POL"/>
    <property type="match status" value="1"/>
</dbReference>
<dbReference type="InterPro" id="IPR041577">
    <property type="entry name" value="RT_RNaseH_2"/>
</dbReference>
<dbReference type="AlphaFoldDB" id="A0AAW2VDS4"/>
<dbReference type="InterPro" id="IPR050951">
    <property type="entry name" value="Retrovirus_Pol_polyprotein"/>
</dbReference>
<reference evidence="3" key="2">
    <citation type="journal article" date="2024" name="Plant">
        <title>Genomic evolution and insights into agronomic trait innovations of Sesamum species.</title>
        <authorList>
            <person name="Miao H."/>
            <person name="Wang L."/>
            <person name="Qu L."/>
            <person name="Liu H."/>
            <person name="Sun Y."/>
            <person name="Le M."/>
            <person name="Wang Q."/>
            <person name="Wei S."/>
            <person name="Zheng Y."/>
            <person name="Lin W."/>
            <person name="Duan Y."/>
            <person name="Cao H."/>
            <person name="Xiong S."/>
            <person name="Wang X."/>
            <person name="Wei L."/>
            <person name="Li C."/>
            <person name="Ma Q."/>
            <person name="Ju M."/>
            <person name="Zhao R."/>
            <person name="Li G."/>
            <person name="Mu C."/>
            <person name="Tian Q."/>
            <person name="Mei H."/>
            <person name="Zhang T."/>
            <person name="Gao T."/>
            <person name="Zhang H."/>
        </authorList>
    </citation>
    <scope>NUCLEOTIDE SEQUENCE</scope>
    <source>
        <strain evidence="3">KEN1</strain>
    </source>
</reference>
<dbReference type="SUPFAM" id="SSF56672">
    <property type="entry name" value="DNA/RNA polymerases"/>
    <property type="match status" value="1"/>
</dbReference>
<dbReference type="InterPro" id="IPR043128">
    <property type="entry name" value="Rev_trsase/Diguanyl_cyclase"/>
</dbReference>
<evidence type="ECO:0000313" key="3">
    <source>
        <dbReference type="EMBL" id="KAL0427416.1"/>
    </source>
</evidence>
<reference evidence="3" key="1">
    <citation type="submission" date="2020-06" db="EMBL/GenBank/DDBJ databases">
        <authorList>
            <person name="Li T."/>
            <person name="Hu X."/>
            <person name="Zhang T."/>
            <person name="Song X."/>
            <person name="Zhang H."/>
            <person name="Dai N."/>
            <person name="Sheng W."/>
            <person name="Hou X."/>
            <person name="Wei L."/>
        </authorList>
    </citation>
    <scope>NUCLEOTIDE SEQUENCE</scope>
    <source>
        <strain evidence="3">KEN1</strain>
        <tissue evidence="3">Leaf</tissue>
    </source>
</reference>
<evidence type="ECO:0000259" key="2">
    <source>
        <dbReference type="PROSITE" id="PS50878"/>
    </source>
</evidence>
<evidence type="ECO:0000256" key="1">
    <source>
        <dbReference type="ARBA" id="ARBA00023268"/>
    </source>
</evidence>
<sequence>MSFGMERNRIIEEKVNKLLKAGYVVEVQYTKWLSNVVIVSKASGKWRMYTNFTNFNKACPKDPYPLPQIDLLVDSTSGCAQLSIVDAYQGYHQIFMAEEDRHKTSFITQNGVYCYNVMPFGLKNAGATYQRPINRMFKDLIGKTMEVYVEDMLIKSKEDKEHITHLQAAFEVMRRYGMKLNPAKCTFRVRGGKFLGYMVSEKGIEANPKKIEAIMQMSSPKTIKDVQKLTGKVASLACFIYWSANRNLPFFKILRKVKDFQWTTEYEQTLNDLKQYLTTPLLLANPKVGKILYLYLAVSDDAVSSALVREEPGHQSSIYYISRMSQGAEKKYIQIEKLALALVTTARKLRPYFQSHKIIVLTNHPLRQIMLRPDASRRLVKGAVELREFDIEYQ</sequence>
<dbReference type="Pfam" id="PF00078">
    <property type="entry name" value="RVT_1"/>
    <property type="match status" value="1"/>
</dbReference>
<dbReference type="InterPro" id="IPR043502">
    <property type="entry name" value="DNA/RNA_pol_sf"/>
</dbReference>
<dbReference type="Pfam" id="PF17919">
    <property type="entry name" value="RT_RNaseH_2"/>
    <property type="match status" value="1"/>
</dbReference>
<keyword evidence="1" id="KW-0511">Multifunctional enzyme</keyword>
<organism evidence="3">
    <name type="scientific">Sesamum latifolium</name>
    <dbReference type="NCBI Taxonomy" id="2727402"/>
    <lineage>
        <taxon>Eukaryota</taxon>
        <taxon>Viridiplantae</taxon>
        <taxon>Streptophyta</taxon>
        <taxon>Embryophyta</taxon>
        <taxon>Tracheophyta</taxon>
        <taxon>Spermatophyta</taxon>
        <taxon>Magnoliopsida</taxon>
        <taxon>eudicotyledons</taxon>
        <taxon>Gunneridae</taxon>
        <taxon>Pentapetalae</taxon>
        <taxon>asterids</taxon>
        <taxon>lamiids</taxon>
        <taxon>Lamiales</taxon>
        <taxon>Pedaliaceae</taxon>
        <taxon>Sesamum</taxon>
    </lineage>
</organism>